<dbReference type="PANTHER" id="PTHR23086:SF8">
    <property type="entry name" value="PHOSPHATIDYLINOSITOL 5-PHOSPHATE 4-KINASE, ISOFORM A"/>
    <property type="match status" value="1"/>
</dbReference>
<evidence type="ECO:0000256" key="7">
    <source>
        <dbReference type="ARBA" id="ARBA00023098"/>
    </source>
</evidence>
<dbReference type="Proteomes" id="UP001497472">
    <property type="component" value="Unassembled WGS sequence"/>
</dbReference>
<dbReference type="FunFam" id="3.30.800.10:FF:000002">
    <property type="entry name" value="Phosphatidylinositol 5-phosphate 4-kinase type-2 beta"/>
    <property type="match status" value="1"/>
</dbReference>
<dbReference type="GO" id="GO:0016308">
    <property type="term" value="F:1-phosphatidylinositol-4-phosphate 5-kinase activity"/>
    <property type="evidence" value="ECO:0007669"/>
    <property type="project" value="TreeGrafter"/>
</dbReference>
<dbReference type="PANTHER" id="PTHR23086">
    <property type="entry name" value="PHOSPHATIDYLINOSITOL-4-PHOSPHATE 5-KINASE"/>
    <property type="match status" value="1"/>
</dbReference>
<evidence type="ECO:0000256" key="8">
    <source>
        <dbReference type="ARBA" id="ARBA00036478"/>
    </source>
</evidence>
<evidence type="ECO:0000259" key="14">
    <source>
        <dbReference type="PROSITE" id="PS51455"/>
    </source>
</evidence>
<dbReference type="CDD" id="cd17305">
    <property type="entry name" value="PIPKc_PIP5KII"/>
    <property type="match status" value="1"/>
</dbReference>
<comment type="caution">
    <text evidence="15">The sequence shown here is derived from an EMBL/GenBank/DDBJ whole genome shotgun (WGS) entry which is preliminary data.</text>
</comment>
<dbReference type="AlphaFoldDB" id="A0AAV1IYU5"/>
<comment type="catalytic activity">
    <reaction evidence="10">
        <text>1,2-dihexadecanoyl-sn-glycero-3-phospho-(1D-myo-inositol-5-phosphate) + GTP = 1,2-dihexadecanoyl-sn-glycero-3-phospho-(1D-myo-inositol-4,5-bisphosphate) + GDP + H(+)</text>
        <dbReference type="Rhea" id="RHEA:55964"/>
        <dbReference type="ChEBI" id="CHEBI:15378"/>
        <dbReference type="ChEBI" id="CHEBI:37565"/>
        <dbReference type="ChEBI" id="CHEBI:58189"/>
        <dbReference type="ChEBI" id="CHEBI:83423"/>
        <dbReference type="ChEBI" id="CHEBI:84968"/>
    </reaction>
    <physiologicalReaction direction="left-to-right" evidence="10">
        <dbReference type="Rhea" id="RHEA:55965"/>
    </physiologicalReaction>
</comment>
<dbReference type="Gene3D" id="3.30.810.10">
    <property type="entry name" value="2-Layer Sandwich"/>
    <property type="match status" value="2"/>
</dbReference>
<evidence type="ECO:0000256" key="11">
    <source>
        <dbReference type="ARBA" id="ARBA00039039"/>
    </source>
</evidence>
<dbReference type="SUPFAM" id="SSF56104">
    <property type="entry name" value="SAICAR synthase-like"/>
    <property type="match status" value="1"/>
</dbReference>
<keyword evidence="3 12" id="KW-0808">Transferase</keyword>
<feature type="domain" description="PIPK" evidence="14">
    <location>
        <begin position="28"/>
        <end position="412"/>
    </location>
</feature>
<protein>
    <recommendedName>
        <fullName evidence="11">1-phosphatidylinositol-5-phosphate 4-kinase</fullName>
        <ecNumber evidence="11">2.7.1.149</ecNumber>
    </recommendedName>
</protein>
<dbReference type="GO" id="GO:0005737">
    <property type="term" value="C:cytoplasm"/>
    <property type="evidence" value="ECO:0007669"/>
    <property type="project" value="UniProtKB-SubCell"/>
</dbReference>
<evidence type="ECO:0000256" key="3">
    <source>
        <dbReference type="ARBA" id="ARBA00022679"/>
    </source>
</evidence>
<sequence>MSVPNTGLSKLKKKHIRVKHQKVKLFRANEPLLSVFMWGVNHTINELSHVSIPVMLLPDDFRAYSKLKVDNHLFNKENMPSHFKVKEYCPLVFRNLRERFGIDDLDYKESLTRSQPIPDDSSGKSGAKFYQSYDRLFILKTLTSEEVERMHSFLKHYHPYIVERHGKTLLPQYLGMYRLTVDGIEHYLVATRNVFSNHLNIHKKYDLKGSTVDREASEKELEKELPTLKDNDFIKQGVRIDIGDAAKEKLLETLTADVEFLTKLHLMDYSLLLGVHECGRGEAEAEAARQREAENDTENDTDTDSDTDNRHADRWGFNTPPDSPRGFGRQSSLRYEGIIPELDIYAIPSQEGAPKKEIYFVALIDVLTHYGVKKQAAKAAKTVKYGSNVDGISTCDPEQYGKRFIEFVAKAIEGN</sequence>
<dbReference type="GO" id="GO:0046854">
    <property type="term" value="P:phosphatidylinositol phosphate biosynthetic process"/>
    <property type="evidence" value="ECO:0007669"/>
    <property type="project" value="TreeGrafter"/>
</dbReference>
<evidence type="ECO:0000313" key="15">
    <source>
        <dbReference type="EMBL" id="CAK1542318.1"/>
    </source>
</evidence>
<keyword evidence="6 12" id="KW-0067">ATP-binding</keyword>
<evidence type="ECO:0000256" key="10">
    <source>
        <dbReference type="ARBA" id="ARBA00036950"/>
    </source>
</evidence>
<evidence type="ECO:0000256" key="4">
    <source>
        <dbReference type="ARBA" id="ARBA00022741"/>
    </source>
</evidence>
<evidence type="ECO:0000256" key="5">
    <source>
        <dbReference type="ARBA" id="ARBA00022777"/>
    </source>
</evidence>
<organism evidence="15 16">
    <name type="scientific">Leptosia nina</name>
    <dbReference type="NCBI Taxonomy" id="320188"/>
    <lineage>
        <taxon>Eukaryota</taxon>
        <taxon>Metazoa</taxon>
        <taxon>Ecdysozoa</taxon>
        <taxon>Arthropoda</taxon>
        <taxon>Hexapoda</taxon>
        <taxon>Insecta</taxon>
        <taxon>Pterygota</taxon>
        <taxon>Neoptera</taxon>
        <taxon>Endopterygota</taxon>
        <taxon>Lepidoptera</taxon>
        <taxon>Glossata</taxon>
        <taxon>Ditrysia</taxon>
        <taxon>Papilionoidea</taxon>
        <taxon>Pieridae</taxon>
        <taxon>Pierinae</taxon>
        <taxon>Leptosia</taxon>
    </lineage>
</organism>
<dbReference type="SMART" id="SM00330">
    <property type="entry name" value="PIPKc"/>
    <property type="match status" value="1"/>
</dbReference>
<dbReference type="InterPro" id="IPR027484">
    <property type="entry name" value="PInositol-4-P-5-kinase_N"/>
</dbReference>
<dbReference type="InterPro" id="IPR023610">
    <property type="entry name" value="PInositol-4/5-P-5/4-kinase"/>
</dbReference>
<feature type="region of interest" description="Disordered" evidence="13">
    <location>
        <begin position="283"/>
        <end position="328"/>
    </location>
</feature>
<reference evidence="15 16" key="1">
    <citation type="submission" date="2023-11" db="EMBL/GenBank/DDBJ databases">
        <authorList>
            <person name="Okamura Y."/>
        </authorList>
    </citation>
    <scope>NUCLEOTIDE SEQUENCE [LARGE SCALE GENOMIC DNA]</scope>
</reference>
<feature type="compositionally biased region" description="Acidic residues" evidence="13">
    <location>
        <begin position="295"/>
        <end position="306"/>
    </location>
</feature>
<keyword evidence="2" id="KW-0963">Cytoplasm</keyword>
<comment type="catalytic activity">
    <reaction evidence="9">
        <text>a 1,2-diacyl-sn-glycero-3-phospho-(1D-myo-inositol-5-phosphate) + ATP = a 1,2-diacyl-sn-glycero-3-phospho-(1D-myo-inositol-4,5-bisphosphate) + ADP + H(+)</text>
        <dbReference type="Rhea" id="RHEA:12280"/>
        <dbReference type="ChEBI" id="CHEBI:15378"/>
        <dbReference type="ChEBI" id="CHEBI:30616"/>
        <dbReference type="ChEBI" id="CHEBI:57795"/>
        <dbReference type="ChEBI" id="CHEBI:58456"/>
        <dbReference type="ChEBI" id="CHEBI:456216"/>
        <dbReference type="EC" id="2.7.1.149"/>
    </reaction>
    <physiologicalReaction direction="left-to-right" evidence="9">
        <dbReference type="Rhea" id="RHEA:12281"/>
    </physiologicalReaction>
</comment>
<dbReference type="GO" id="GO:0016309">
    <property type="term" value="F:1-phosphatidylinositol-5-phosphate 4-kinase activity"/>
    <property type="evidence" value="ECO:0007669"/>
    <property type="project" value="UniProtKB-EC"/>
</dbReference>
<comment type="catalytic activity">
    <reaction evidence="8">
        <text>1,2-dihexadecanoyl-sn-glycero-3-phospho-(1D-myo-inositol-5-phosphate) + ATP = 1,2-dihexadecanoyl-sn-glycero-3-phospho-(1D-myo-inositol-4,5-bisphosphate) + ADP + H(+)</text>
        <dbReference type="Rhea" id="RHEA:55992"/>
        <dbReference type="ChEBI" id="CHEBI:15378"/>
        <dbReference type="ChEBI" id="CHEBI:30616"/>
        <dbReference type="ChEBI" id="CHEBI:83423"/>
        <dbReference type="ChEBI" id="CHEBI:84968"/>
        <dbReference type="ChEBI" id="CHEBI:456216"/>
    </reaction>
    <physiologicalReaction direction="left-to-right" evidence="8">
        <dbReference type="Rhea" id="RHEA:55993"/>
    </physiologicalReaction>
</comment>
<dbReference type="GO" id="GO:0005886">
    <property type="term" value="C:plasma membrane"/>
    <property type="evidence" value="ECO:0007669"/>
    <property type="project" value="TreeGrafter"/>
</dbReference>
<name>A0AAV1IYU5_9NEOP</name>
<proteinExistence type="predicted"/>
<evidence type="ECO:0000256" key="13">
    <source>
        <dbReference type="SAM" id="MobiDB-lite"/>
    </source>
</evidence>
<feature type="compositionally biased region" description="Basic and acidic residues" evidence="13">
    <location>
        <begin position="283"/>
        <end position="294"/>
    </location>
</feature>
<dbReference type="InterPro" id="IPR027483">
    <property type="entry name" value="PInositol-4-P-4/5-kinase_C_sf"/>
</dbReference>
<dbReference type="Pfam" id="PF01504">
    <property type="entry name" value="PIP5K"/>
    <property type="match status" value="1"/>
</dbReference>
<dbReference type="PROSITE" id="PS51455">
    <property type="entry name" value="PIPK"/>
    <property type="match status" value="1"/>
</dbReference>
<dbReference type="InterPro" id="IPR002498">
    <property type="entry name" value="PInositol-4-P-4/5-kinase_core"/>
</dbReference>
<dbReference type="GO" id="GO:0005524">
    <property type="term" value="F:ATP binding"/>
    <property type="evidence" value="ECO:0007669"/>
    <property type="project" value="UniProtKB-UniRule"/>
</dbReference>
<evidence type="ECO:0000256" key="2">
    <source>
        <dbReference type="ARBA" id="ARBA00022490"/>
    </source>
</evidence>
<keyword evidence="16" id="KW-1185">Reference proteome</keyword>
<dbReference type="Gene3D" id="3.30.800.10">
    <property type="entry name" value="Phosphatidylinositol Phosphate Kinase II Beta"/>
    <property type="match status" value="1"/>
</dbReference>
<accession>A0AAV1IYU5</accession>
<comment type="subcellular location">
    <subcellularLocation>
        <location evidence="1">Cytoplasm</location>
    </subcellularLocation>
</comment>
<dbReference type="EMBL" id="CAVLEF010000003">
    <property type="protein sequence ID" value="CAK1542318.1"/>
    <property type="molecule type" value="Genomic_DNA"/>
</dbReference>
<keyword evidence="7" id="KW-0443">Lipid metabolism</keyword>
<evidence type="ECO:0000256" key="12">
    <source>
        <dbReference type="PROSITE-ProRule" id="PRU00781"/>
    </source>
</evidence>
<evidence type="ECO:0000256" key="6">
    <source>
        <dbReference type="ARBA" id="ARBA00022840"/>
    </source>
</evidence>
<evidence type="ECO:0000313" key="16">
    <source>
        <dbReference type="Proteomes" id="UP001497472"/>
    </source>
</evidence>
<evidence type="ECO:0000256" key="9">
    <source>
        <dbReference type="ARBA" id="ARBA00036698"/>
    </source>
</evidence>
<dbReference type="EC" id="2.7.1.149" evidence="11"/>
<gene>
    <name evidence="15" type="ORF">LNINA_LOCUS2222</name>
</gene>
<evidence type="ECO:0000256" key="1">
    <source>
        <dbReference type="ARBA" id="ARBA00004496"/>
    </source>
</evidence>
<keyword evidence="4 12" id="KW-0547">Nucleotide-binding</keyword>
<keyword evidence="5 12" id="KW-0418">Kinase</keyword>